<dbReference type="RefSeq" id="WP_034655950.1">
    <property type="nucleotide sequence ID" value="NZ_CP009921.1"/>
</dbReference>
<comment type="subcellular location">
    <subcellularLocation>
        <location evidence="2">Membrane</location>
        <topology evidence="2">Multi-pass membrane protein</topology>
    </subcellularLocation>
</comment>
<accession>A0A0B6AY48</accession>
<dbReference type="Pfam" id="PF02163">
    <property type="entry name" value="Peptidase_M50"/>
    <property type="match status" value="1"/>
</dbReference>
<dbReference type="EMBL" id="CP009921">
    <property type="protein sequence ID" value="AJI25643.1"/>
    <property type="molecule type" value="Genomic_DNA"/>
</dbReference>
<evidence type="ECO:0000313" key="8">
    <source>
        <dbReference type="EMBL" id="AJI25643.1"/>
    </source>
</evidence>
<keyword evidence="8" id="KW-0614">Plasmid</keyword>
<comment type="cofactor">
    <cofactor evidence="1">
        <name>Zn(2+)</name>
        <dbReference type="ChEBI" id="CHEBI:29105"/>
    </cofactor>
</comment>
<organism evidence="8 9">
    <name type="scientific">Priestia megaterium (strain ATCC 14581 / DSM 32 / CCUG 1817 / JCM 2506 / NBRC 15308 / NCIMB 9376 / NCTC 10342 / NRRL B-14308 / VKM B-512 / Ford 19)</name>
    <name type="common">Bacillus megaterium</name>
    <dbReference type="NCBI Taxonomy" id="1348623"/>
    <lineage>
        <taxon>Bacteria</taxon>
        <taxon>Bacillati</taxon>
        <taxon>Bacillota</taxon>
        <taxon>Bacilli</taxon>
        <taxon>Bacillales</taxon>
        <taxon>Bacillaceae</taxon>
        <taxon>Priestia</taxon>
    </lineage>
</organism>
<name>A0A0B6AY48_PRIM2</name>
<evidence type="ECO:0000259" key="7">
    <source>
        <dbReference type="Pfam" id="PF02163"/>
    </source>
</evidence>
<proteinExistence type="inferred from homology"/>
<protein>
    <submittedName>
        <fullName evidence="8">Putative membrane protein</fullName>
    </submittedName>
</protein>
<dbReference type="KEGG" id="bmeg:BG04_5688"/>
<dbReference type="GO" id="GO:0016020">
    <property type="term" value="C:membrane"/>
    <property type="evidence" value="ECO:0007669"/>
    <property type="project" value="UniProtKB-SubCell"/>
</dbReference>
<dbReference type="InterPro" id="IPR008915">
    <property type="entry name" value="Peptidase_M50"/>
</dbReference>
<comment type="similarity">
    <text evidence="3">Belongs to the peptidase M50B family.</text>
</comment>
<sequence length="366" mass="42235">MLFFKKPTIIILLLAVLSFFSGLLGDGVKSIVIEVWTLVLIWFIAVTTHEVGHVLFGLIAKLKFQFLVVGPITVRSVNNKLKISENKSWLYFGGIVLFSPYSFENQSLSKKWAIMTIGGPLISLFNFLLFFSLYKMIGSNYLLNFYVLHFLILIATIIPIKTKSYMTDGAMFLILLKNNNKAKQHLFNVLIAKELLSDKRPRDWQPEIINVCCEKNKVIEDINKKISEVTLLFYYFADKGKFEKARSILKPINKESISNNIALGFLHSSYIACEFLDKEEQCDLENMTTHFQAVSKFDLYSYYRSLAIIKYLEEKHEIVLKYVQKAEKELATAEKGTLGFWSVERQLFEDIKVIILNEGKRIDIEL</sequence>
<dbReference type="AlphaFoldDB" id="A0A0B6AY48"/>
<gene>
    <name evidence="8" type="ORF">BG04_5688</name>
</gene>
<evidence type="ECO:0000256" key="3">
    <source>
        <dbReference type="ARBA" id="ARBA00007931"/>
    </source>
</evidence>
<reference evidence="8 9" key="1">
    <citation type="journal article" date="2015" name="Genome Announc.">
        <title>Complete genome sequences for 35 biothreat assay-relevant bacillus species.</title>
        <authorList>
            <person name="Johnson S.L."/>
            <person name="Daligault H.E."/>
            <person name="Davenport K.W."/>
            <person name="Jaissle J."/>
            <person name="Frey K.G."/>
            <person name="Ladner J.T."/>
            <person name="Broomall S.M."/>
            <person name="Bishop-Lilly K.A."/>
            <person name="Bruce D.C."/>
            <person name="Gibbons H.S."/>
            <person name="Coyne S.R."/>
            <person name="Lo C.C."/>
            <person name="Meincke L."/>
            <person name="Munk A.C."/>
            <person name="Koroleva G.I."/>
            <person name="Rosenzweig C.N."/>
            <person name="Palacios G.F."/>
            <person name="Redden C.L."/>
            <person name="Minogue T.D."/>
            <person name="Chain P.S."/>
        </authorList>
    </citation>
    <scope>NUCLEOTIDE SEQUENCE [LARGE SCALE GENOMIC DNA]</scope>
    <source>
        <strain evidence="9">ATCC 14581 / DSM 32 / JCM 2506 / NBRC 15308 / NCIMB 9376 / NCTC 10342 / NRRL B-14308 / VKM B-512</strain>
        <plasmid evidence="8 9">pBMV_2</plasmid>
    </source>
</reference>
<keyword evidence="6" id="KW-0472">Membrane</keyword>
<evidence type="ECO:0000256" key="1">
    <source>
        <dbReference type="ARBA" id="ARBA00001947"/>
    </source>
</evidence>
<geneLocation type="plasmid" evidence="8 9">
    <name>pBMV_2</name>
</geneLocation>
<dbReference type="HOGENOM" id="CLU_768723_0_0_9"/>
<evidence type="ECO:0000313" key="9">
    <source>
        <dbReference type="Proteomes" id="UP000031829"/>
    </source>
</evidence>
<evidence type="ECO:0000256" key="2">
    <source>
        <dbReference type="ARBA" id="ARBA00004141"/>
    </source>
</evidence>
<dbReference type="GeneID" id="93645834"/>
<keyword evidence="5" id="KW-1133">Transmembrane helix</keyword>
<feature type="domain" description="Peptidase M50" evidence="7">
    <location>
        <begin position="39"/>
        <end position="230"/>
    </location>
</feature>
<evidence type="ECO:0000256" key="6">
    <source>
        <dbReference type="ARBA" id="ARBA00023136"/>
    </source>
</evidence>
<evidence type="ECO:0000256" key="5">
    <source>
        <dbReference type="ARBA" id="ARBA00022989"/>
    </source>
</evidence>
<dbReference type="Proteomes" id="UP000031829">
    <property type="component" value="Plasmid pBMV_2"/>
</dbReference>
<dbReference type="GO" id="GO:0006508">
    <property type="term" value="P:proteolysis"/>
    <property type="evidence" value="ECO:0007669"/>
    <property type="project" value="InterPro"/>
</dbReference>
<evidence type="ECO:0000256" key="4">
    <source>
        <dbReference type="ARBA" id="ARBA00022692"/>
    </source>
</evidence>
<keyword evidence="4" id="KW-0812">Transmembrane</keyword>